<dbReference type="GO" id="GO:0046872">
    <property type="term" value="F:metal ion binding"/>
    <property type="evidence" value="ECO:0007669"/>
    <property type="project" value="UniProtKB-KW"/>
</dbReference>
<keyword evidence="6" id="KW-0051">Antiviral defense</keyword>
<dbReference type="Pfam" id="PF01867">
    <property type="entry name" value="Cas_Cas1"/>
    <property type="match status" value="1"/>
</dbReference>
<sequence length="140" mass="15003">MRGTHGGIEVSNQERTVYVPTIDVAVVLFGVGTTLSAGVLHRLMSGGTSVVFCDWKRVPIGAAYGWSHHGRVGARQRCQATLSAPRQKHAWQQLVKAKIEGQANNLRNWHLPGAQQVASLSARVRSGDPANVEGQGSSPL</sequence>
<organism evidence="7 8">
    <name type="scientific">Bowdeniella nasicola</name>
    <dbReference type="NCBI Taxonomy" id="208480"/>
    <lineage>
        <taxon>Bacteria</taxon>
        <taxon>Bacillati</taxon>
        <taxon>Actinomycetota</taxon>
        <taxon>Actinomycetes</taxon>
        <taxon>Actinomycetales</taxon>
        <taxon>Actinomycetaceae</taxon>
        <taxon>Bowdeniella</taxon>
    </lineage>
</organism>
<dbReference type="GO" id="GO:0016787">
    <property type="term" value="F:hydrolase activity"/>
    <property type="evidence" value="ECO:0007669"/>
    <property type="project" value="UniProtKB-KW"/>
</dbReference>
<evidence type="ECO:0000313" key="7">
    <source>
        <dbReference type="EMBL" id="OKL53678.1"/>
    </source>
</evidence>
<evidence type="ECO:0000256" key="2">
    <source>
        <dbReference type="ARBA" id="ARBA00022723"/>
    </source>
</evidence>
<proteinExistence type="predicted"/>
<evidence type="ECO:0000313" key="8">
    <source>
        <dbReference type="Proteomes" id="UP000185628"/>
    </source>
</evidence>
<dbReference type="GO" id="GO:0004519">
    <property type="term" value="F:endonuclease activity"/>
    <property type="evidence" value="ECO:0007669"/>
    <property type="project" value="UniProtKB-KW"/>
</dbReference>
<dbReference type="Proteomes" id="UP000185628">
    <property type="component" value="Unassembled WGS sequence"/>
</dbReference>
<evidence type="ECO:0000256" key="5">
    <source>
        <dbReference type="ARBA" id="ARBA00022842"/>
    </source>
</evidence>
<keyword evidence="8" id="KW-1185">Reference proteome</keyword>
<keyword evidence="3" id="KW-0255">Endonuclease</keyword>
<dbReference type="GO" id="GO:0043571">
    <property type="term" value="P:maintenance of CRISPR repeat elements"/>
    <property type="evidence" value="ECO:0007669"/>
    <property type="project" value="InterPro"/>
</dbReference>
<dbReference type="GO" id="GO:0003676">
    <property type="term" value="F:nucleic acid binding"/>
    <property type="evidence" value="ECO:0007669"/>
    <property type="project" value="InterPro"/>
</dbReference>
<evidence type="ECO:0000256" key="1">
    <source>
        <dbReference type="ARBA" id="ARBA00022722"/>
    </source>
</evidence>
<dbReference type="InterPro" id="IPR002729">
    <property type="entry name" value="CRISPR-assoc_Cas1"/>
</dbReference>
<evidence type="ECO:0000256" key="4">
    <source>
        <dbReference type="ARBA" id="ARBA00022801"/>
    </source>
</evidence>
<dbReference type="RefSeq" id="WP_073716878.1">
    <property type="nucleotide sequence ID" value="NZ_MQVR01000046.1"/>
</dbReference>
<keyword evidence="2" id="KW-0479">Metal-binding</keyword>
<dbReference type="EMBL" id="MQVR01000046">
    <property type="protein sequence ID" value="OKL53678.1"/>
    <property type="molecule type" value="Genomic_DNA"/>
</dbReference>
<keyword evidence="1" id="KW-0540">Nuclease</keyword>
<evidence type="ECO:0000256" key="3">
    <source>
        <dbReference type="ARBA" id="ARBA00022759"/>
    </source>
</evidence>
<accession>A0A1Q5Q1G1</accession>
<reference evidence="8" key="1">
    <citation type="submission" date="2016-12" db="EMBL/GenBank/DDBJ databases">
        <authorList>
            <person name="Meng X."/>
        </authorList>
    </citation>
    <scope>NUCLEOTIDE SEQUENCE [LARGE SCALE GENOMIC DNA]</scope>
    <source>
        <strain evidence="8">DSM 19116</strain>
    </source>
</reference>
<gene>
    <name evidence="7" type="ORF">BSZ39_08300</name>
</gene>
<comment type="caution">
    <text evidence="7">The sequence shown here is derived from an EMBL/GenBank/DDBJ whole genome shotgun (WGS) entry which is preliminary data.</text>
</comment>
<protein>
    <submittedName>
        <fullName evidence="7">Uncharacterized protein</fullName>
    </submittedName>
</protein>
<dbReference type="GO" id="GO:0051607">
    <property type="term" value="P:defense response to virus"/>
    <property type="evidence" value="ECO:0007669"/>
    <property type="project" value="UniProtKB-KW"/>
</dbReference>
<dbReference type="AlphaFoldDB" id="A0A1Q5Q1G1"/>
<name>A0A1Q5Q1G1_9ACTO</name>
<keyword evidence="4" id="KW-0378">Hydrolase</keyword>
<evidence type="ECO:0000256" key="6">
    <source>
        <dbReference type="ARBA" id="ARBA00023118"/>
    </source>
</evidence>
<keyword evidence="5" id="KW-0460">Magnesium</keyword>